<dbReference type="InterPro" id="IPR001845">
    <property type="entry name" value="HTH_ArsR_DNA-bd_dom"/>
</dbReference>
<dbReference type="GO" id="GO:0003700">
    <property type="term" value="F:DNA-binding transcription factor activity"/>
    <property type="evidence" value="ECO:0007669"/>
    <property type="project" value="InterPro"/>
</dbReference>
<dbReference type="InterPro" id="IPR051081">
    <property type="entry name" value="HTH_MetalResp_TranReg"/>
</dbReference>
<dbReference type="PANTHER" id="PTHR33154">
    <property type="entry name" value="TRANSCRIPTIONAL REGULATOR, ARSR FAMILY"/>
    <property type="match status" value="1"/>
</dbReference>
<dbReference type="PANTHER" id="PTHR33154:SF18">
    <property type="entry name" value="ARSENICAL RESISTANCE OPERON REPRESSOR"/>
    <property type="match status" value="1"/>
</dbReference>
<dbReference type="PRINTS" id="PR00778">
    <property type="entry name" value="HTHARSR"/>
</dbReference>
<evidence type="ECO:0000259" key="4">
    <source>
        <dbReference type="PROSITE" id="PS50987"/>
    </source>
</evidence>
<dbReference type="AlphaFoldDB" id="A0A7J5B1H0"/>
<dbReference type="SMART" id="SM00418">
    <property type="entry name" value="HTH_ARSR"/>
    <property type="match status" value="1"/>
</dbReference>
<keyword evidence="1" id="KW-0805">Transcription regulation</keyword>
<evidence type="ECO:0000256" key="2">
    <source>
        <dbReference type="ARBA" id="ARBA00023125"/>
    </source>
</evidence>
<dbReference type="Gene3D" id="1.10.10.10">
    <property type="entry name" value="Winged helix-like DNA-binding domain superfamily/Winged helix DNA-binding domain"/>
    <property type="match status" value="1"/>
</dbReference>
<dbReference type="Pfam" id="PF12840">
    <property type="entry name" value="HTH_20"/>
    <property type="match status" value="1"/>
</dbReference>
<accession>A0A7J5B1H0</accession>
<dbReference type="NCBIfam" id="NF033788">
    <property type="entry name" value="HTH_metalloreg"/>
    <property type="match status" value="1"/>
</dbReference>
<keyword evidence="2" id="KW-0238">DNA-binding</keyword>
<evidence type="ECO:0000313" key="6">
    <source>
        <dbReference type="Proteomes" id="UP000490386"/>
    </source>
</evidence>
<dbReference type="PROSITE" id="PS50987">
    <property type="entry name" value="HTH_ARSR_2"/>
    <property type="match status" value="1"/>
</dbReference>
<dbReference type="SUPFAM" id="SSF46785">
    <property type="entry name" value="Winged helix' DNA-binding domain"/>
    <property type="match status" value="1"/>
</dbReference>
<protein>
    <submittedName>
        <fullName evidence="5">Winged helix-turn-helix transcriptional regulator</fullName>
    </submittedName>
</protein>
<evidence type="ECO:0000256" key="1">
    <source>
        <dbReference type="ARBA" id="ARBA00023015"/>
    </source>
</evidence>
<gene>
    <name evidence="5" type="ORF">F8O03_11315</name>
</gene>
<dbReference type="InterPro" id="IPR036388">
    <property type="entry name" value="WH-like_DNA-bd_sf"/>
</dbReference>
<dbReference type="EMBL" id="WBJX01000003">
    <property type="protein sequence ID" value="KAB1637778.1"/>
    <property type="molecule type" value="Genomic_DNA"/>
</dbReference>
<organism evidence="5 6">
    <name type="scientific">Pseudoclavibacter terrae</name>
    <dbReference type="NCBI Taxonomy" id="1530195"/>
    <lineage>
        <taxon>Bacteria</taxon>
        <taxon>Bacillati</taxon>
        <taxon>Actinomycetota</taxon>
        <taxon>Actinomycetes</taxon>
        <taxon>Micrococcales</taxon>
        <taxon>Microbacteriaceae</taxon>
        <taxon>Pseudoclavibacter</taxon>
    </lineage>
</organism>
<feature type="domain" description="HTH arsR-type" evidence="4">
    <location>
        <begin position="20"/>
        <end position="112"/>
    </location>
</feature>
<dbReference type="RefSeq" id="WP_151423936.1">
    <property type="nucleotide sequence ID" value="NZ_WBJX01000003.1"/>
</dbReference>
<dbReference type="InterPro" id="IPR036390">
    <property type="entry name" value="WH_DNA-bd_sf"/>
</dbReference>
<reference evidence="5 6" key="1">
    <citation type="submission" date="2019-09" db="EMBL/GenBank/DDBJ databases">
        <title>Phylogeny of genus Pseudoclavibacter and closely related genus.</title>
        <authorList>
            <person name="Li Y."/>
        </authorList>
    </citation>
    <scope>NUCLEOTIDE SEQUENCE [LARGE SCALE GENOMIC DNA]</scope>
    <source>
        <strain evidence="5 6">THG-MD12</strain>
    </source>
</reference>
<dbReference type="OrthoDB" id="3628603at2"/>
<comment type="caution">
    <text evidence="5">The sequence shown here is derived from an EMBL/GenBank/DDBJ whole genome shotgun (WGS) entry which is preliminary data.</text>
</comment>
<evidence type="ECO:0000256" key="3">
    <source>
        <dbReference type="ARBA" id="ARBA00023163"/>
    </source>
</evidence>
<dbReference type="GO" id="GO:0003677">
    <property type="term" value="F:DNA binding"/>
    <property type="evidence" value="ECO:0007669"/>
    <property type="project" value="UniProtKB-KW"/>
</dbReference>
<dbReference type="InterPro" id="IPR011991">
    <property type="entry name" value="ArsR-like_HTH"/>
</dbReference>
<name>A0A7J5B1H0_9MICO</name>
<keyword evidence="3" id="KW-0804">Transcription</keyword>
<proteinExistence type="predicted"/>
<sequence length="112" mass="11802">MVVTPTPDFAWPGAASAAPLDAASANALAHGLQVLADPTRLRILSLVAANPDRPTTVTELVAALGCAQSTASHHLRVLVDGGYLSYERSGTWGLYRLEAPRLLETSASIRPR</sequence>
<dbReference type="Proteomes" id="UP000490386">
    <property type="component" value="Unassembled WGS sequence"/>
</dbReference>
<dbReference type="CDD" id="cd00090">
    <property type="entry name" value="HTH_ARSR"/>
    <property type="match status" value="1"/>
</dbReference>
<evidence type="ECO:0000313" key="5">
    <source>
        <dbReference type="EMBL" id="KAB1637778.1"/>
    </source>
</evidence>
<keyword evidence="6" id="KW-1185">Reference proteome</keyword>